<name>A0A6L9MSY6_9ALTE</name>
<dbReference type="PANTHER" id="PTHR43364">
    <property type="entry name" value="NADH-SPECIFIC METHYLGLYOXAL REDUCTASE-RELATED"/>
    <property type="match status" value="1"/>
</dbReference>
<protein>
    <submittedName>
        <fullName evidence="2">Aldo/keto reductase</fullName>
    </submittedName>
</protein>
<dbReference type="Pfam" id="PF00248">
    <property type="entry name" value="Aldo_ket_red"/>
    <property type="match status" value="1"/>
</dbReference>
<accession>A0A6L9MSY6</accession>
<dbReference type="Gene3D" id="3.20.20.100">
    <property type="entry name" value="NADP-dependent oxidoreductase domain"/>
    <property type="match status" value="1"/>
</dbReference>
<evidence type="ECO:0000259" key="1">
    <source>
        <dbReference type="Pfam" id="PF00248"/>
    </source>
</evidence>
<dbReference type="CDD" id="cd19092">
    <property type="entry name" value="AKR_BsYcsN_EcYdhF-like"/>
    <property type="match status" value="1"/>
</dbReference>
<reference evidence="2 3" key="1">
    <citation type="submission" date="2020-01" db="EMBL/GenBank/DDBJ databases">
        <title>Genomes of bacteria type strains.</title>
        <authorList>
            <person name="Chen J."/>
            <person name="Zhu S."/>
            <person name="Yang J."/>
        </authorList>
    </citation>
    <scope>NUCLEOTIDE SEQUENCE [LARGE SCALE GENOMIC DNA]</scope>
    <source>
        <strain evidence="2 3">LMG 22958</strain>
    </source>
</reference>
<gene>
    <name evidence="2" type="ORF">GTW09_06095</name>
</gene>
<dbReference type="GO" id="GO:0005829">
    <property type="term" value="C:cytosol"/>
    <property type="evidence" value="ECO:0007669"/>
    <property type="project" value="TreeGrafter"/>
</dbReference>
<dbReference type="RefSeq" id="WP_163110871.1">
    <property type="nucleotide sequence ID" value="NZ_JAAAWP010000003.1"/>
</dbReference>
<dbReference type="SUPFAM" id="SSF51430">
    <property type="entry name" value="NAD(P)-linked oxidoreductase"/>
    <property type="match status" value="1"/>
</dbReference>
<dbReference type="AlphaFoldDB" id="A0A6L9MSY6"/>
<dbReference type="EMBL" id="JAAAWP010000003">
    <property type="protein sequence ID" value="NDW21083.1"/>
    <property type="molecule type" value="Genomic_DNA"/>
</dbReference>
<dbReference type="PANTHER" id="PTHR43364:SF1">
    <property type="entry name" value="OXIDOREDUCTASE YDHF"/>
    <property type="match status" value="1"/>
</dbReference>
<comment type="caution">
    <text evidence="2">The sequence shown here is derived from an EMBL/GenBank/DDBJ whole genome shotgun (WGS) entry which is preliminary data.</text>
</comment>
<sequence length="316" mass="34876">MQTYFPNASRMVYGCMGLGGGWNNNPVTSGDVSNTHAIINKALELNINVFDHADIYTFGKAESVFGQVLKANPSLREQMTIQSKCAIRFEDELGPKRYDFSANWINASVEGILSRLNIEQLDVLLLHRPDPLMELHEVANCLAQLQQQGKIKHVGVSNMHGHQIAFLQSALSTPIVANQLEMSLGFRDWLEDGITTNSVANRNIGYAAGTLEHCMLNNVQLQAWGSIAQGRYTGAATSSEADRNTAELVKRLASEYQTTPEAIVLGWLMRHPANIQPVLGTTNLSRLEACKEAESISLSREHWYALVEAARGQEVP</sequence>
<evidence type="ECO:0000313" key="2">
    <source>
        <dbReference type="EMBL" id="NDW21083.1"/>
    </source>
</evidence>
<proteinExistence type="predicted"/>
<evidence type="ECO:0000313" key="3">
    <source>
        <dbReference type="Proteomes" id="UP000478837"/>
    </source>
</evidence>
<dbReference type="InterPro" id="IPR023210">
    <property type="entry name" value="NADP_OxRdtase_dom"/>
</dbReference>
<dbReference type="InterPro" id="IPR036812">
    <property type="entry name" value="NAD(P)_OxRdtase_dom_sf"/>
</dbReference>
<organism evidence="2 3">
    <name type="scientific">Alteromonas hispanica</name>
    <dbReference type="NCBI Taxonomy" id="315421"/>
    <lineage>
        <taxon>Bacteria</taxon>
        <taxon>Pseudomonadati</taxon>
        <taxon>Pseudomonadota</taxon>
        <taxon>Gammaproteobacteria</taxon>
        <taxon>Alteromonadales</taxon>
        <taxon>Alteromonadaceae</taxon>
        <taxon>Alteromonas/Salinimonas group</taxon>
        <taxon>Alteromonas</taxon>
    </lineage>
</organism>
<feature type="domain" description="NADP-dependent oxidoreductase" evidence="1">
    <location>
        <begin position="10"/>
        <end position="308"/>
    </location>
</feature>
<dbReference type="Proteomes" id="UP000478837">
    <property type="component" value="Unassembled WGS sequence"/>
</dbReference>
<dbReference type="InterPro" id="IPR050523">
    <property type="entry name" value="AKR_Detox_Biosynth"/>
</dbReference>
<keyword evidence="3" id="KW-1185">Reference proteome</keyword>